<evidence type="ECO:0000256" key="5">
    <source>
        <dbReference type="ARBA" id="ARBA00023253"/>
    </source>
</evidence>
<comment type="subcellular location">
    <subcellularLocation>
        <location evidence="1">Endoplasmic reticulum</location>
    </subcellularLocation>
</comment>
<dbReference type="CDD" id="cd11296">
    <property type="entry name" value="O-FucT_like"/>
    <property type="match status" value="1"/>
</dbReference>
<comment type="pathway">
    <text evidence="2">Protein modification; protein glycosylation.</text>
</comment>
<comment type="similarity">
    <text evidence="7">Belongs to the glycosyltransferase 68 family.</text>
</comment>
<proteinExistence type="inferred from homology"/>
<dbReference type="Pfam" id="PF10250">
    <property type="entry name" value="O-FucT"/>
    <property type="match status" value="1"/>
</dbReference>
<evidence type="ECO:0000256" key="6">
    <source>
        <dbReference type="ARBA" id="ARBA00023277"/>
    </source>
</evidence>
<reference evidence="10 11" key="1">
    <citation type="submission" date="2017-12" db="EMBL/GenBank/DDBJ databases">
        <title>Sequencing, de novo assembly and annotation of complete genome of a new Thraustochytrid species, strain FCC1311.</title>
        <authorList>
            <person name="Sedici K."/>
            <person name="Godart F."/>
            <person name="Aiese Cigliano R."/>
            <person name="Sanseverino W."/>
            <person name="Barakat M."/>
            <person name="Ortet P."/>
            <person name="Marechal E."/>
            <person name="Cagnac O."/>
            <person name="Amato A."/>
        </authorList>
    </citation>
    <scope>NUCLEOTIDE SEQUENCE [LARGE SCALE GENOMIC DNA]</scope>
</reference>
<accession>A0A2R5GDT3</accession>
<dbReference type="InParanoid" id="A0A2R5GDT3"/>
<feature type="compositionally biased region" description="Acidic residues" evidence="9">
    <location>
        <begin position="63"/>
        <end position="81"/>
    </location>
</feature>
<evidence type="ECO:0000256" key="1">
    <source>
        <dbReference type="ARBA" id="ARBA00004240"/>
    </source>
</evidence>
<keyword evidence="6" id="KW-0119">Carbohydrate metabolism</keyword>
<evidence type="ECO:0000313" key="11">
    <source>
        <dbReference type="Proteomes" id="UP000241890"/>
    </source>
</evidence>
<evidence type="ECO:0000256" key="3">
    <source>
        <dbReference type="ARBA" id="ARBA00022679"/>
    </source>
</evidence>
<evidence type="ECO:0000256" key="2">
    <source>
        <dbReference type="ARBA" id="ARBA00004922"/>
    </source>
</evidence>
<evidence type="ECO:0000256" key="8">
    <source>
        <dbReference type="ARBA" id="ARBA00026232"/>
    </source>
</evidence>
<dbReference type="GO" id="GO:0006004">
    <property type="term" value="P:fucose metabolic process"/>
    <property type="evidence" value="ECO:0007669"/>
    <property type="project" value="UniProtKB-KW"/>
</dbReference>
<dbReference type="OrthoDB" id="1882547at2759"/>
<dbReference type="Proteomes" id="UP000241890">
    <property type="component" value="Unassembled WGS sequence"/>
</dbReference>
<dbReference type="GO" id="GO:0046922">
    <property type="term" value="F:peptide-O-fucosyltransferase activity"/>
    <property type="evidence" value="ECO:0007669"/>
    <property type="project" value="InterPro"/>
</dbReference>
<dbReference type="InterPro" id="IPR045130">
    <property type="entry name" value="OFUT2-like"/>
</dbReference>
<keyword evidence="3" id="KW-0808">Transferase</keyword>
<organism evidence="10 11">
    <name type="scientific">Hondaea fermentalgiana</name>
    <dbReference type="NCBI Taxonomy" id="2315210"/>
    <lineage>
        <taxon>Eukaryota</taxon>
        <taxon>Sar</taxon>
        <taxon>Stramenopiles</taxon>
        <taxon>Bigyra</taxon>
        <taxon>Labyrinthulomycetes</taxon>
        <taxon>Thraustochytrida</taxon>
        <taxon>Thraustochytriidae</taxon>
        <taxon>Hondaea</taxon>
    </lineage>
</organism>
<keyword evidence="11" id="KW-1185">Reference proteome</keyword>
<evidence type="ECO:0000256" key="4">
    <source>
        <dbReference type="ARBA" id="ARBA00022824"/>
    </source>
</evidence>
<comment type="caution">
    <text evidence="10">The sequence shown here is derived from an EMBL/GenBank/DDBJ whole genome shotgun (WGS) entry which is preliminary data.</text>
</comment>
<feature type="compositionally biased region" description="Polar residues" evidence="9">
    <location>
        <begin position="29"/>
        <end position="39"/>
    </location>
</feature>
<dbReference type="InterPro" id="IPR019378">
    <property type="entry name" value="GDP-Fuc_O-FucTrfase"/>
</dbReference>
<dbReference type="Gene3D" id="3.40.50.11350">
    <property type="match status" value="1"/>
</dbReference>
<dbReference type="AlphaFoldDB" id="A0A2R5GDT3"/>
<keyword evidence="5" id="KW-0294">Fucose metabolism</keyword>
<dbReference type="PANTHER" id="PTHR13398">
    <property type="entry name" value="GDP-FUCOSE PROTEIN O-FUCOSYLTRANSFERASE 2"/>
    <property type="match status" value="1"/>
</dbReference>
<dbReference type="EMBL" id="BEYU01000024">
    <property type="protein sequence ID" value="GBG26813.1"/>
    <property type="molecule type" value="Genomic_DNA"/>
</dbReference>
<gene>
    <name evidence="10" type="ORF">FCC1311_030352</name>
</gene>
<feature type="region of interest" description="Disordered" evidence="9">
    <location>
        <begin position="1"/>
        <end position="81"/>
    </location>
</feature>
<protein>
    <recommendedName>
        <fullName evidence="8">GDP-fucose protein O-fucosyltransferase 2</fullName>
    </recommendedName>
</protein>
<dbReference type="GO" id="GO:0005783">
    <property type="term" value="C:endoplasmic reticulum"/>
    <property type="evidence" value="ECO:0007669"/>
    <property type="project" value="UniProtKB-SubCell"/>
</dbReference>
<evidence type="ECO:0000256" key="9">
    <source>
        <dbReference type="SAM" id="MobiDB-lite"/>
    </source>
</evidence>
<sequence length="445" mass="51124">MTADGPSRESQTGKAPNEPEVSTGLRSFAESSNAGSKENNALDIDAYERSPDQRSPSGVQQAGDEEGSDEVEDNDGDDASDETFKTYHELAALAGIDLDSTLYRDSARWSRVPERYKLRHDEVGRFFLYQPSGGWGNQRLILRWAVLAANALNRTLVLPPVAPHANFYLGFNKFEKSQILHMGQVLDLDLLASRVYAGIRVHEGDMNEYENLIFRNRTWRMYEKPAAISFMQEKTINRRWSNEKADVVYWHKTGMWKCCATMDAQYYAFIQYGMEFSKTLQALALRAAAPMAPRYNAIHFRRGDSQIMERRSVHKYIKYHGATMRHMNKSLPLYIATDERDRALFRPFVTTYGFSRLVFPEDLHQDIIEPFLAKVPAAMRGDVRGFIDQIICLYAERWSGSALSTFSYVISAMRNKRLRRGKYFTKLKQRGGEENFLPRDPRRLA</sequence>
<keyword evidence="4" id="KW-0256">Endoplasmic reticulum</keyword>
<dbReference type="PANTHER" id="PTHR13398:SF0">
    <property type="entry name" value="GDP-FUCOSE PROTEIN O-FUCOSYLTRANSFERASE 2"/>
    <property type="match status" value="1"/>
</dbReference>
<evidence type="ECO:0000256" key="7">
    <source>
        <dbReference type="ARBA" id="ARBA00025803"/>
    </source>
</evidence>
<evidence type="ECO:0000313" key="10">
    <source>
        <dbReference type="EMBL" id="GBG26813.1"/>
    </source>
</evidence>
<name>A0A2R5GDT3_9STRA</name>